<evidence type="ECO:0008006" key="3">
    <source>
        <dbReference type="Google" id="ProtNLM"/>
    </source>
</evidence>
<dbReference type="SUPFAM" id="SSF82171">
    <property type="entry name" value="DPP6 N-terminal domain-like"/>
    <property type="match status" value="1"/>
</dbReference>
<dbReference type="Proteomes" id="UP000319927">
    <property type="component" value="Unassembled WGS sequence"/>
</dbReference>
<keyword evidence="2" id="KW-1185">Reference proteome</keyword>
<dbReference type="AlphaFoldDB" id="A0A561VFJ9"/>
<sequence>MTHQASRASRWSTVHLPVRRRAARCSAGPDCLLADDTVKELEGDHVTSSPISRRNLLRSGAAGGLGIVVAGSLEAIAGPAAARAACRPAVGYGELVPDPAGLLALPPGFSYTIVAQAGSTLLESGHPTPSDPDANGCFRSSTGSVLVNNHEIGGSEPYPVPALPGLTYDPGARGGTTTIEVDGAGRRLREYVSVAGTHNNCAGGITPWGTWLTCEETEQRAGGRFLKDHGYVFEVDPHDREQNRDPVPLTFLGRYAHEAVAVDPYTHSIFLTEDAGGPNGLYFRWTPPSGFRGGKGALRALALRPDGGTAGELQAMNCFQDSRHIADLSEATTPGTRYKVRWMDVPDRDAKTVSVRKQFTDEQVTRSRKLEGAWWADGGAYFVASFARHADGSVNEHDGQVWFYDPRSETVTLKTIFGVNPDPSVAGGYDGPDNITVSPYGGVILAEDGDGLSHLVGVTAQGKAYPLARNELNDSEFAGPTFSADGTVLFANIQSPGYVFAITGPWGRPSNADPA</sequence>
<comment type="caution">
    <text evidence="1">The sequence shown here is derived from an EMBL/GenBank/DDBJ whole genome shotgun (WGS) entry which is preliminary data.</text>
</comment>
<evidence type="ECO:0000313" key="1">
    <source>
        <dbReference type="EMBL" id="TWG10382.1"/>
    </source>
</evidence>
<evidence type="ECO:0000313" key="2">
    <source>
        <dbReference type="Proteomes" id="UP000319927"/>
    </source>
</evidence>
<gene>
    <name evidence="1" type="ORF">FHX75_16103</name>
</gene>
<reference evidence="1 2" key="1">
    <citation type="submission" date="2019-06" db="EMBL/GenBank/DDBJ databases">
        <title>Sequencing the genomes of 1000 actinobacteria strains.</title>
        <authorList>
            <person name="Klenk H.-P."/>
        </authorList>
    </citation>
    <scope>NUCLEOTIDE SEQUENCE [LARGE SCALE GENOMIC DNA]</scope>
    <source>
        <strain evidence="1 2">DSM 102131</strain>
    </source>
</reference>
<dbReference type="InterPro" id="IPR008557">
    <property type="entry name" value="PhoX"/>
</dbReference>
<protein>
    <recommendedName>
        <fullName evidence="3">Secreted PhoX family phosphatase</fullName>
    </recommendedName>
</protein>
<proteinExistence type="predicted"/>
<name>A0A561VFJ9_9ACTN</name>
<dbReference type="PANTHER" id="PTHR35399:SF4">
    <property type="entry name" value="MEMBRANE PROTEIN"/>
    <property type="match status" value="1"/>
</dbReference>
<dbReference type="EMBL" id="VIXA01000006">
    <property type="protein sequence ID" value="TWG10382.1"/>
    <property type="molecule type" value="Genomic_DNA"/>
</dbReference>
<dbReference type="Pfam" id="PF05787">
    <property type="entry name" value="PhoX"/>
    <property type="match status" value="1"/>
</dbReference>
<dbReference type="PANTHER" id="PTHR35399">
    <property type="entry name" value="SLR8030 PROTEIN"/>
    <property type="match status" value="1"/>
</dbReference>
<accession>A0A561VFJ9</accession>
<dbReference type="PROSITE" id="PS51318">
    <property type="entry name" value="TAT"/>
    <property type="match status" value="1"/>
</dbReference>
<organism evidence="1 2">
    <name type="scientific">Micromonospora palomenae</name>
    <dbReference type="NCBI Taxonomy" id="1461247"/>
    <lineage>
        <taxon>Bacteria</taxon>
        <taxon>Bacillati</taxon>
        <taxon>Actinomycetota</taxon>
        <taxon>Actinomycetes</taxon>
        <taxon>Micromonosporales</taxon>
        <taxon>Micromonosporaceae</taxon>
        <taxon>Micromonospora</taxon>
    </lineage>
</organism>
<dbReference type="InterPro" id="IPR006311">
    <property type="entry name" value="TAT_signal"/>
</dbReference>